<sequence length="73" mass="8179">MGVDFSVGQEHFQEQGNQLLYGEASSEAAPQHDAYGEYVDNEFADFGLMELARGEKVRRLQPSLANMKIEISK</sequence>
<gene>
    <name evidence="1" type="ORF">HAX54_028572</name>
</gene>
<reference evidence="1 2" key="1">
    <citation type="journal article" date="2021" name="BMC Genomics">
        <title>Datura genome reveals duplications of psychoactive alkaloid biosynthetic genes and high mutation rate following tissue culture.</title>
        <authorList>
            <person name="Rajewski A."/>
            <person name="Carter-House D."/>
            <person name="Stajich J."/>
            <person name="Litt A."/>
        </authorList>
    </citation>
    <scope>NUCLEOTIDE SEQUENCE [LARGE SCALE GENOMIC DNA]</scope>
    <source>
        <strain evidence="1">AR-01</strain>
    </source>
</reference>
<protein>
    <submittedName>
        <fullName evidence="1">Uncharacterized protein</fullName>
    </submittedName>
</protein>
<accession>A0ABS8S9P0</accession>
<comment type="caution">
    <text evidence="1">The sequence shown here is derived from an EMBL/GenBank/DDBJ whole genome shotgun (WGS) entry which is preliminary data.</text>
</comment>
<organism evidence="1 2">
    <name type="scientific">Datura stramonium</name>
    <name type="common">Jimsonweed</name>
    <name type="synonym">Common thornapple</name>
    <dbReference type="NCBI Taxonomy" id="4076"/>
    <lineage>
        <taxon>Eukaryota</taxon>
        <taxon>Viridiplantae</taxon>
        <taxon>Streptophyta</taxon>
        <taxon>Embryophyta</taxon>
        <taxon>Tracheophyta</taxon>
        <taxon>Spermatophyta</taxon>
        <taxon>Magnoliopsida</taxon>
        <taxon>eudicotyledons</taxon>
        <taxon>Gunneridae</taxon>
        <taxon>Pentapetalae</taxon>
        <taxon>asterids</taxon>
        <taxon>lamiids</taxon>
        <taxon>Solanales</taxon>
        <taxon>Solanaceae</taxon>
        <taxon>Solanoideae</taxon>
        <taxon>Datureae</taxon>
        <taxon>Datura</taxon>
    </lineage>
</organism>
<evidence type="ECO:0000313" key="2">
    <source>
        <dbReference type="Proteomes" id="UP000823775"/>
    </source>
</evidence>
<dbReference type="Proteomes" id="UP000823775">
    <property type="component" value="Unassembled WGS sequence"/>
</dbReference>
<name>A0ABS8S9P0_DATST</name>
<dbReference type="EMBL" id="JACEIK010000351">
    <property type="protein sequence ID" value="MCD7455546.1"/>
    <property type="molecule type" value="Genomic_DNA"/>
</dbReference>
<evidence type="ECO:0000313" key="1">
    <source>
        <dbReference type="EMBL" id="MCD7455546.1"/>
    </source>
</evidence>
<keyword evidence="2" id="KW-1185">Reference proteome</keyword>
<proteinExistence type="predicted"/>